<gene>
    <name evidence="1" type="ORF">CIMG_13080</name>
</gene>
<dbReference type="AlphaFoldDB" id="A0A0E1RWX3"/>
<reference evidence="2" key="1">
    <citation type="journal article" date="2009" name="Genome Res.">
        <title>Comparative genomic analyses of the human fungal pathogens Coccidioides and their relatives.</title>
        <authorList>
            <person name="Sharpton T.J."/>
            <person name="Stajich J.E."/>
            <person name="Rounsley S.D."/>
            <person name="Gardner M.J."/>
            <person name="Wortman J.R."/>
            <person name="Jordar V.S."/>
            <person name="Maiti R."/>
            <person name="Kodira C.D."/>
            <person name="Neafsey D.E."/>
            <person name="Zeng Q."/>
            <person name="Hung C.-Y."/>
            <person name="McMahan C."/>
            <person name="Muszewska A."/>
            <person name="Grynberg M."/>
            <person name="Mandel M.A."/>
            <person name="Kellner E.M."/>
            <person name="Barker B.M."/>
            <person name="Galgiani J.N."/>
            <person name="Orbach M.J."/>
            <person name="Kirkland T.N."/>
            <person name="Cole G.T."/>
            <person name="Henn M.R."/>
            <person name="Birren B.W."/>
            <person name="Taylor J.W."/>
        </authorList>
    </citation>
    <scope>NUCLEOTIDE SEQUENCE [LARGE SCALE GENOMIC DNA]</scope>
    <source>
        <strain evidence="2">RS</strain>
    </source>
</reference>
<sequence>MAPRMRAVFDCLSRRQLCFKGTQPNRLIHPEQKPTIGLPTSLLEPAWPFRGSTVREMQKQGDQRPLTDCCEFASFLIVRTKGMVNQPGGPLAKTGDRPSSPAPFCLPLYSLQATAVVFEHEQNREKLFRTRLARSALRDGQQSLCESRIPPPTVFLLFSSSRLRPSPSPVHVPAPVCQHFSRPPAMSLCCTSSQ</sequence>
<proteinExistence type="predicted"/>
<dbReference type="GeneID" id="24164707"/>
<dbReference type="InParanoid" id="A0A0E1RWX3"/>
<dbReference type="Proteomes" id="UP000001261">
    <property type="component" value="Unassembled WGS sequence"/>
</dbReference>
<dbReference type="VEuPathDB" id="FungiDB:CIMG_13080"/>
<keyword evidence="2" id="KW-1185">Reference proteome</keyword>
<evidence type="ECO:0000313" key="1">
    <source>
        <dbReference type="EMBL" id="EAS31277.2"/>
    </source>
</evidence>
<organism evidence="1 2">
    <name type="scientific">Coccidioides immitis (strain RS)</name>
    <name type="common">Valley fever fungus</name>
    <dbReference type="NCBI Taxonomy" id="246410"/>
    <lineage>
        <taxon>Eukaryota</taxon>
        <taxon>Fungi</taxon>
        <taxon>Dikarya</taxon>
        <taxon>Ascomycota</taxon>
        <taxon>Pezizomycotina</taxon>
        <taxon>Eurotiomycetes</taxon>
        <taxon>Eurotiomycetidae</taxon>
        <taxon>Onygenales</taxon>
        <taxon>Onygenaceae</taxon>
        <taxon>Coccidioides</taxon>
    </lineage>
</organism>
<dbReference type="KEGG" id="cim:CIMG_13080"/>
<dbReference type="RefSeq" id="XP_001242860.2">
    <property type="nucleotide sequence ID" value="XM_001242859.2"/>
</dbReference>
<name>A0A0E1RWX3_COCIM</name>
<dbReference type="EMBL" id="GG704912">
    <property type="protein sequence ID" value="EAS31277.2"/>
    <property type="molecule type" value="Genomic_DNA"/>
</dbReference>
<protein>
    <submittedName>
        <fullName evidence="1">Uncharacterized protein</fullName>
    </submittedName>
</protein>
<accession>A0A0E1RWX3</accession>
<reference evidence="2" key="2">
    <citation type="journal article" date="2010" name="Genome Res.">
        <title>Population genomic sequencing of Coccidioides fungi reveals recent hybridization and transposon control.</title>
        <authorList>
            <person name="Neafsey D.E."/>
            <person name="Barker B.M."/>
            <person name="Sharpton T.J."/>
            <person name="Stajich J.E."/>
            <person name="Park D.J."/>
            <person name="Whiston E."/>
            <person name="Hung C.-Y."/>
            <person name="McMahan C."/>
            <person name="White J."/>
            <person name="Sykes S."/>
            <person name="Heiman D."/>
            <person name="Young S."/>
            <person name="Zeng Q."/>
            <person name="Abouelleil A."/>
            <person name="Aftuck L."/>
            <person name="Bessette D."/>
            <person name="Brown A."/>
            <person name="FitzGerald M."/>
            <person name="Lui A."/>
            <person name="Macdonald J.P."/>
            <person name="Priest M."/>
            <person name="Orbach M.J."/>
            <person name="Galgiani J.N."/>
            <person name="Kirkland T.N."/>
            <person name="Cole G.T."/>
            <person name="Birren B.W."/>
            <person name="Henn M.R."/>
            <person name="Taylor J.W."/>
            <person name="Rounsley S.D."/>
        </authorList>
    </citation>
    <scope>GENOME REANNOTATION</scope>
    <source>
        <strain evidence="2">RS</strain>
    </source>
</reference>
<evidence type="ECO:0000313" key="2">
    <source>
        <dbReference type="Proteomes" id="UP000001261"/>
    </source>
</evidence>